<dbReference type="SUPFAM" id="SSF88697">
    <property type="entry name" value="PUA domain-like"/>
    <property type="match status" value="1"/>
</dbReference>
<gene>
    <name evidence="6" type="primary">mal</name>
    <name evidence="9" type="ORF">CLUMA_CG001235</name>
</gene>
<dbReference type="Gene3D" id="3.40.640.10">
    <property type="entry name" value="Type I PLP-dependent aspartate aminotransferase-like (Major domain)"/>
    <property type="match status" value="1"/>
</dbReference>
<dbReference type="Gene3D" id="3.90.1150.10">
    <property type="entry name" value="Aspartate Aminotransferase, domain 1"/>
    <property type="match status" value="1"/>
</dbReference>
<evidence type="ECO:0000256" key="1">
    <source>
        <dbReference type="ARBA" id="ARBA00022679"/>
    </source>
</evidence>
<dbReference type="HAMAP" id="MF_03050">
    <property type="entry name" value="MOCOS"/>
    <property type="match status" value="1"/>
</dbReference>
<dbReference type="InterPro" id="IPR015947">
    <property type="entry name" value="PUA-like_sf"/>
</dbReference>
<dbReference type="Pfam" id="PF23134">
    <property type="entry name" value="TRIP4_3rd"/>
    <property type="match status" value="1"/>
</dbReference>
<dbReference type="EMBL" id="CVRI01000004">
    <property type="protein sequence ID" value="CRK87434.1"/>
    <property type="molecule type" value="Genomic_DNA"/>
</dbReference>
<dbReference type="FunFam" id="2.30.130.30:FF:000006">
    <property type="entry name" value="Putative_zinc_finger_motif_-_C2HC5-type /ASCH_domain_containing_protein_-_putative"/>
    <property type="match status" value="1"/>
</dbReference>
<sequence length="1185" mass="135562">MSIDSWIKDRLVACLDFDVPDEMVSYIQNIKDEDSLKSYFESLLDFTNETHCIFYNNLKQKLFPSKHIAKMMSNKTSQSQQKPNSKKSDDDDQANRTGAKRKTKYYNYFGKDGQANDVVMLKGRNKCECQAGKHKLVNNCLKCGRIVCEQEGSGACFFCGNLVCSEEELKVINSQSKKGEILKKTLLEQKRPKGLEEAIAQRDRLLEYDRQSEQRTTVIDDESDYFKSNSVWLSEEEKKKLGSLEEMLMEKKHASRVNKKVTIDFTGRQVVEEPQLSKELEENILRQVLELNSRSNYTGAINPEMMANAPIFDENIQTSFPKLKSTSGFDGVYNRVQDKEFQEMSDMKCCLSMHQPWATLLIAGIKKHEGRNWYTAHRGRLWIASTAKPTNPDEVSYLENFYRQHYKDENMTFPSQHPSGVLLGCVKIIDCLPQEEYRKIYPEGESDSPFVFICEDPQELPVKFPIKGEHKIYHAGTALYGENQIKEITEKLTSNFYCNPHTSRTTENIIDQVRYRILKHFNAAFEDYSVIFTSGATGALKLVGETFQFTENDSFYYLTDSHTSVLGMREIVGTENIIPLTKQELLDKALKLNHPGLITFPAKCNYNGFKYPLEIIEKFHDDPQMFVCLDAASFVSTNHLDLGRYKPDYVCISFYKIFGYPTGLGALIVSKRGEERLKKKYYGGGTVKIALTRTNWHQNRDPIHERFEDGTISFLSIISLQTCFQFMQRLLGADFINRISRHVFNLGRYLHGELGKLKHHNGQRVVVFYHETDFNDFNTQGGIVNFNLQHADGSFVGFAEFSCIAALHNIILRTGCFCNPGSCQTHLKLTHDDLMKQFNAGHVCGDENDLIDGIPTGSIRASFGYMTTKENVDKLVQVIKECYVEDTKSRILLSRNEIKKNYKISNVKSKNPTLKSMRIFPIKSCAPMVINKSWKINSKGLKYDREWVIIDGNNGTSLTQNNETRMCLIRPFIDELKSTLRLDFPEFPSIEIALRNKNLPSREAMLCETKVCGDRIQGYDCGDEVANWLSSVLSIDNLRLVKQSEESGRKNGAISLSNQAQFLLVSEPSVKWLMDHVDEWDDTVENVDNIIDRFRGNFIIDNLEALAENDFKMIKIGQIDFEVQGPCTRCQMICIDQASGLKTTEPLRTIGKLFKGKTRFGIYLRHLSTDEVIINCGGDIFVKEI</sequence>
<dbReference type="InterPro" id="IPR000192">
    <property type="entry name" value="Aminotrans_V_dom"/>
</dbReference>
<dbReference type="STRING" id="568069.A0A1J1HIQ0"/>
<dbReference type="Pfam" id="PF03476">
    <property type="entry name" value="MOSC_N"/>
    <property type="match status" value="1"/>
</dbReference>
<protein>
    <recommendedName>
        <fullName evidence="6">Molybdenum cofactor sulfurase</fullName>
        <shortName evidence="6">MCS</shortName>
        <shortName evidence="6">MOS</shortName>
        <shortName evidence="6">MoCo sulfurase</shortName>
        <ecNumber evidence="6">2.8.1.9</ecNumber>
    </recommendedName>
    <alternativeName>
        <fullName evidence="6">Molybdenum cofactor sulfurtransferase</fullName>
    </alternativeName>
    <alternativeName>
        <fullName evidence="6">Protein maroon-like</fullName>
        <shortName evidence="6">Ma-l</shortName>
    </alternativeName>
</protein>
<feature type="active site" evidence="6">
    <location>
        <position position="818"/>
    </location>
</feature>
<dbReference type="Pfam" id="PF03473">
    <property type="entry name" value="MOSC"/>
    <property type="match status" value="1"/>
</dbReference>
<keyword evidence="2 6" id="KW-0663">Pyridoxal phosphate</keyword>
<organism evidence="9 10">
    <name type="scientific">Clunio marinus</name>
    <dbReference type="NCBI Taxonomy" id="568069"/>
    <lineage>
        <taxon>Eukaryota</taxon>
        <taxon>Metazoa</taxon>
        <taxon>Ecdysozoa</taxon>
        <taxon>Arthropoda</taxon>
        <taxon>Hexapoda</taxon>
        <taxon>Insecta</taxon>
        <taxon>Pterygota</taxon>
        <taxon>Neoptera</taxon>
        <taxon>Endopterygota</taxon>
        <taxon>Diptera</taxon>
        <taxon>Nematocera</taxon>
        <taxon>Chironomoidea</taxon>
        <taxon>Chironomidae</taxon>
        <taxon>Clunio</taxon>
    </lineage>
</organism>
<dbReference type="GO" id="GO:0072344">
    <property type="term" value="P:rescue of stalled ribosome"/>
    <property type="evidence" value="ECO:0007669"/>
    <property type="project" value="InterPro"/>
</dbReference>
<keyword evidence="10" id="KW-1185">Reference proteome</keyword>
<evidence type="ECO:0000313" key="9">
    <source>
        <dbReference type="EMBL" id="CRK87434.1"/>
    </source>
</evidence>
<dbReference type="FunFam" id="3.40.640.10:FF:000119">
    <property type="entry name" value="Molybdenum cofactor sulfurase"/>
    <property type="match status" value="1"/>
</dbReference>
<evidence type="ECO:0000256" key="2">
    <source>
        <dbReference type="ARBA" id="ARBA00022898"/>
    </source>
</evidence>
<dbReference type="InterPro" id="IPR009349">
    <property type="entry name" value="TRIP4/RQT4_C2HC5_Znf"/>
</dbReference>
<dbReference type="OrthoDB" id="420046at2759"/>
<dbReference type="InterPro" id="IPR056994">
    <property type="entry name" value="TRI4_N"/>
</dbReference>
<dbReference type="InterPro" id="IPR056993">
    <property type="entry name" value="TRIP4_3rd_dom"/>
</dbReference>
<dbReference type="InterPro" id="IPR007374">
    <property type="entry name" value="ASCH_domain"/>
</dbReference>
<dbReference type="InterPro" id="IPR005303">
    <property type="entry name" value="MOCOS_middle"/>
</dbReference>
<dbReference type="GO" id="GO:0008265">
    <property type="term" value="F:molybdenum cofactor sulfurtransferase activity"/>
    <property type="evidence" value="ECO:0007669"/>
    <property type="project" value="UniProtKB-UniRule"/>
</dbReference>
<dbReference type="SUPFAM" id="SSF141673">
    <property type="entry name" value="MOSC N-terminal domain-like"/>
    <property type="match status" value="1"/>
</dbReference>
<dbReference type="PROSITE" id="PS51340">
    <property type="entry name" value="MOSC"/>
    <property type="match status" value="1"/>
</dbReference>
<evidence type="ECO:0000259" key="8">
    <source>
        <dbReference type="PROSITE" id="PS51340"/>
    </source>
</evidence>
<dbReference type="CDD" id="cd06554">
    <property type="entry name" value="ASCH_ASC-1_like"/>
    <property type="match status" value="1"/>
</dbReference>
<proteinExistence type="inferred from homology"/>
<keyword evidence="1 6" id="KW-0808">Transferase</keyword>
<dbReference type="SMART" id="SM01022">
    <property type="entry name" value="ASCH"/>
    <property type="match status" value="1"/>
</dbReference>
<dbReference type="Pfam" id="PF23135">
    <property type="entry name" value="TRI4_N"/>
    <property type="match status" value="1"/>
</dbReference>
<evidence type="ECO:0000256" key="6">
    <source>
        <dbReference type="HAMAP-Rule" id="MF_03050"/>
    </source>
</evidence>
<evidence type="ECO:0000256" key="7">
    <source>
        <dbReference type="SAM" id="MobiDB-lite"/>
    </source>
</evidence>
<dbReference type="Pfam" id="PF06221">
    <property type="entry name" value="zf-C2HC5"/>
    <property type="match status" value="1"/>
</dbReference>
<dbReference type="GO" id="GO:0016829">
    <property type="term" value="F:lyase activity"/>
    <property type="evidence" value="ECO:0007669"/>
    <property type="project" value="UniProtKB-UniRule"/>
</dbReference>
<dbReference type="GO" id="GO:0180022">
    <property type="term" value="C:RQC-trigger complex"/>
    <property type="evidence" value="ECO:0007669"/>
    <property type="project" value="InterPro"/>
</dbReference>
<comment type="cofactor">
    <cofactor evidence="6">
        <name>pyridoxal 5'-phosphate</name>
        <dbReference type="ChEBI" id="CHEBI:597326"/>
    </cofactor>
</comment>
<comment type="similarity">
    <text evidence="6">Belongs to the class-V pyridoxal-phosphate-dependent aminotransferase family. MOCOS subfamily.</text>
</comment>
<name>A0A1J1HIQ0_9DIPT</name>
<feature type="region of interest" description="Disordered" evidence="7">
    <location>
        <begin position="73"/>
        <end position="97"/>
    </location>
</feature>
<accession>A0A1J1HIQ0</accession>
<dbReference type="Pfam" id="PF04266">
    <property type="entry name" value="ASCH"/>
    <property type="match status" value="1"/>
</dbReference>
<dbReference type="InterPro" id="IPR015424">
    <property type="entry name" value="PyrdxlP-dep_Trfase"/>
</dbReference>
<dbReference type="GO" id="GO:0030151">
    <property type="term" value="F:molybdenum ion binding"/>
    <property type="evidence" value="ECO:0007669"/>
    <property type="project" value="UniProtKB-UniRule"/>
</dbReference>
<dbReference type="GO" id="GO:0005634">
    <property type="term" value="C:nucleus"/>
    <property type="evidence" value="ECO:0007669"/>
    <property type="project" value="InterPro"/>
</dbReference>
<feature type="modified residue" description="N6-(pyridoxal phosphate)lysine" evidence="6">
    <location>
        <position position="656"/>
    </location>
</feature>
<reference evidence="9 10" key="1">
    <citation type="submission" date="2015-04" db="EMBL/GenBank/DDBJ databases">
        <authorList>
            <person name="Syromyatnikov M.Y."/>
            <person name="Popov V.N."/>
        </authorList>
    </citation>
    <scope>NUCLEOTIDE SEQUENCE [LARGE SCALE GENOMIC DNA]</scope>
</reference>
<dbReference type="EC" id="2.8.1.9" evidence="6"/>
<feature type="domain" description="MOSC" evidence="8">
    <location>
        <begin position="1027"/>
        <end position="1183"/>
    </location>
</feature>
<dbReference type="InterPro" id="IPR005302">
    <property type="entry name" value="MoCF_Sase_C"/>
</dbReference>
<dbReference type="GO" id="GO:0030170">
    <property type="term" value="F:pyridoxal phosphate binding"/>
    <property type="evidence" value="ECO:0007669"/>
    <property type="project" value="UniProtKB-UniRule"/>
</dbReference>
<comment type="function">
    <text evidence="5 6">Sulfurates the molybdenum cofactor. Sulfation of molybdenum is essential for xanthine dehydrogenase (XDH) and aldehyde oxidase (ADO) enzymes in which molybdenum cofactor is liganded by 1 oxygen and 1 sulfur atom in active form.</text>
</comment>
<dbReference type="Pfam" id="PF00266">
    <property type="entry name" value="Aminotran_5"/>
    <property type="match status" value="1"/>
</dbReference>
<dbReference type="Gene3D" id="2.30.130.30">
    <property type="entry name" value="Hypothetical protein"/>
    <property type="match status" value="1"/>
</dbReference>
<dbReference type="SUPFAM" id="SSF53383">
    <property type="entry name" value="PLP-dependent transferases"/>
    <property type="match status" value="1"/>
</dbReference>
<dbReference type="GO" id="GO:0006777">
    <property type="term" value="P:Mo-molybdopterin cofactor biosynthetic process"/>
    <property type="evidence" value="ECO:0007669"/>
    <property type="project" value="UniProtKB-UniRule"/>
</dbReference>
<evidence type="ECO:0000256" key="3">
    <source>
        <dbReference type="ARBA" id="ARBA00023150"/>
    </source>
</evidence>
<dbReference type="InterPro" id="IPR015421">
    <property type="entry name" value="PyrdxlP-dep_Trfase_major"/>
</dbReference>
<comment type="catalytic activity">
    <reaction evidence="4 6">
        <text>Mo-molybdopterin + L-cysteine + AH2 = thio-Mo-molybdopterin + L-alanine + A + H2O</text>
        <dbReference type="Rhea" id="RHEA:42636"/>
        <dbReference type="ChEBI" id="CHEBI:13193"/>
        <dbReference type="ChEBI" id="CHEBI:15377"/>
        <dbReference type="ChEBI" id="CHEBI:17499"/>
        <dbReference type="ChEBI" id="CHEBI:35235"/>
        <dbReference type="ChEBI" id="CHEBI:57972"/>
        <dbReference type="ChEBI" id="CHEBI:71302"/>
        <dbReference type="ChEBI" id="CHEBI:82685"/>
        <dbReference type="EC" id="2.8.1.9"/>
    </reaction>
</comment>
<dbReference type="Proteomes" id="UP000183832">
    <property type="component" value="Unassembled WGS sequence"/>
</dbReference>
<dbReference type="InterPro" id="IPR028886">
    <property type="entry name" value="MoCo_sulfurase"/>
</dbReference>
<dbReference type="FunFam" id="3.90.1150.10:FF:000079">
    <property type="entry name" value="Molybdenum cofactor sulfurase"/>
    <property type="match status" value="1"/>
</dbReference>
<dbReference type="PANTHER" id="PTHR14237">
    <property type="entry name" value="MOLYBDOPTERIN COFACTOR SULFURASE MOSC"/>
    <property type="match status" value="1"/>
</dbReference>
<dbReference type="InterPro" id="IPR015422">
    <property type="entry name" value="PyrdxlP-dep_Trfase_small"/>
</dbReference>
<dbReference type="AlphaFoldDB" id="A0A1J1HIQ0"/>
<dbReference type="PANTHER" id="PTHR14237:SF80">
    <property type="entry name" value="MOLYBDENUM COFACTOR SULFURASE"/>
    <property type="match status" value="1"/>
</dbReference>
<dbReference type="GO" id="GO:0008270">
    <property type="term" value="F:zinc ion binding"/>
    <property type="evidence" value="ECO:0007669"/>
    <property type="project" value="InterPro"/>
</dbReference>
<evidence type="ECO:0000256" key="4">
    <source>
        <dbReference type="ARBA" id="ARBA00050843"/>
    </source>
</evidence>
<keyword evidence="3 6" id="KW-0501">Molybdenum cofactor biosynthesis</keyword>
<evidence type="ECO:0000313" key="10">
    <source>
        <dbReference type="Proteomes" id="UP000183832"/>
    </source>
</evidence>
<evidence type="ECO:0000256" key="5">
    <source>
        <dbReference type="ARBA" id="ARBA00054182"/>
    </source>
</evidence>